<dbReference type="AlphaFoldDB" id="M0LUD9"/>
<gene>
    <name evidence="2" type="ORF">C447_13794</name>
</gene>
<protein>
    <submittedName>
        <fullName evidence="2">Nitrate/sulfonate/bicarbonate ABC transporter periplasmic component-like protein</fullName>
    </submittedName>
</protein>
<proteinExistence type="predicted"/>
<name>M0LUD9_9EURY</name>
<feature type="region of interest" description="Disordered" evidence="1">
    <location>
        <begin position="89"/>
        <end position="143"/>
    </location>
</feature>
<feature type="compositionally biased region" description="Basic and acidic residues" evidence="1">
    <location>
        <begin position="96"/>
        <end position="126"/>
    </location>
</feature>
<sequence>GIPMTDDLIENHYEAAKGIMKAELEATRIQATDHQRTLDLVQEEDDLRYFNRSSLNWGEYRPPPIVENVERLQFATDFERLLQPVVAQLGRVPTPADRRERRTPPVRDRLRTGHRAGSVDEADRPAVPHRPGGARRPTSRRPL</sequence>
<organism evidence="2 3">
    <name type="scientific">Halococcus hamelinensis 100A6</name>
    <dbReference type="NCBI Taxonomy" id="1132509"/>
    <lineage>
        <taxon>Archaea</taxon>
        <taxon>Methanobacteriati</taxon>
        <taxon>Methanobacteriota</taxon>
        <taxon>Stenosarchaea group</taxon>
        <taxon>Halobacteria</taxon>
        <taxon>Halobacteriales</taxon>
        <taxon>Halococcaceae</taxon>
        <taxon>Halococcus</taxon>
    </lineage>
</organism>
<feature type="non-terminal residue" evidence="2">
    <location>
        <position position="1"/>
    </location>
</feature>
<dbReference type="EMBL" id="AOMB01000039">
    <property type="protein sequence ID" value="EMA36788.1"/>
    <property type="molecule type" value="Genomic_DNA"/>
</dbReference>
<evidence type="ECO:0000256" key="1">
    <source>
        <dbReference type="SAM" id="MobiDB-lite"/>
    </source>
</evidence>
<dbReference type="eggNOG" id="arCOG01803">
    <property type="taxonomic scope" value="Archaea"/>
</dbReference>
<evidence type="ECO:0000313" key="3">
    <source>
        <dbReference type="Proteomes" id="UP000011566"/>
    </source>
</evidence>
<evidence type="ECO:0000313" key="2">
    <source>
        <dbReference type="EMBL" id="EMA36788.1"/>
    </source>
</evidence>
<comment type="caution">
    <text evidence="2">The sequence shown here is derived from an EMBL/GenBank/DDBJ whole genome shotgun (WGS) entry which is preliminary data.</text>
</comment>
<accession>M0LUD9</accession>
<dbReference type="PATRIC" id="fig|1132509.6.peg.3224"/>
<dbReference type="Proteomes" id="UP000011566">
    <property type="component" value="Unassembled WGS sequence"/>
</dbReference>
<reference evidence="2 3" key="1">
    <citation type="journal article" date="2014" name="PLoS Genet.">
        <title>Phylogenetically driven sequencing of extremely halophilic archaea reveals strategies for static and dynamic osmo-response.</title>
        <authorList>
            <person name="Becker E.A."/>
            <person name="Seitzer P.M."/>
            <person name="Tritt A."/>
            <person name="Larsen D."/>
            <person name="Krusor M."/>
            <person name="Yao A.I."/>
            <person name="Wu D."/>
            <person name="Madern D."/>
            <person name="Eisen J.A."/>
            <person name="Darling A.E."/>
            <person name="Facciotti M.T."/>
        </authorList>
    </citation>
    <scope>NUCLEOTIDE SEQUENCE [LARGE SCALE GENOMIC DNA]</scope>
    <source>
        <strain evidence="2 3">100A6</strain>
    </source>
</reference>
<keyword evidence="3" id="KW-1185">Reference proteome</keyword>